<dbReference type="PANTHER" id="PTHR12277:SF64">
    <property type="entry name" value="SUPERFAMILY HYDROLASE, PUTATIVE (AFU_ORTHOLOGUE AFUA_3G01760)-RELATED"/>
    <property type="match status" value="1"/>
</dbReference>
<dbReference type="AlphaFoldDB" id="A0A139HRY1"/>
<evidence type="ECO:0000313" key="2">
    <source>
        <dbReference type="Proteomes" id="UP000070133"/>
    </source>
</evidence>
<name>A0A139HRY1_9PEZI</name>
<evidence type="ECO:0000313" key="1">
    <source>
        <dbReference type="EMBL" id="KXT05245.1"/>
    </source>
</evidence>
<proteinExistence type="predicted"/>
<dbReference type="Proteomes" id="UP000070133">
    <property type="component" value="Unassembled WGS sequence"/>
</dbReference>
<dbReference type="SUPFAM" id="SSF53474">
    <property type="entry name" value="alpha/beta-Hydrolases"/>
    <property type="match status" value="1"/>
</dbReference>
<dbReference type="EMBL" id="LFZN01000014">
    <property type="protein sequence ID" value="KXT05245.1"/>
    <property type="molecule type" value="Genomic_DNA"/>
</dbReference>
<gene>
    <name evidence="1" type="ORF">AC578_8420</name>
</gene>
<accession>A0A139HRY1</accession>
<sequence>MAVLLQDKIIYMPYMPPFARSEKMEDYTAICKPVEWRSLHIKSLDGTKIALAIGRLPVHISTDNAVRAMTRKVVIAYFHGNGSSIPPRLPLMSGTLQAIERASEDSDVEFVIVALSYRGYWTSSGRASQAGIEKDAQAMLQWIQKTYASPGVDLQIMLWGQSIGSGVASTAAATYVTDQAKDKPPLTALVLETPFTGIKSMLLALYPQNWLPYKYLWPFLWNHWDSEVALRRIAESGCRPKILLLPATRDEVVPRDEVDKLESICNELRLPMNRKDVVGALHFEATIRTDGQEAVARFVADTIKSQRS</sequence>
<comment type="caution">
    <text evidence="1">The sequence shown here is derived from an EMBL/GenBank/DDBJ whole genome shotgun (WGS) entry which is preliminary data.</text>
</comment>
<dbReference type="Gene3D" id="3.40.50.1820">
    <property type="entry name" value="alpha/beta hydrolase"/>
    <property type="match status" value="1"/>
</dbReference>
<protein>
    <recommendedName>
        <fullName evidence="3">AB hydrolase-1 domain-containing protein</fullName>
    </recommendedName>
</protein>
<organism evidence="1 2">
    <name type="scientific">Pseudocercospora eumusae</name>
    <dbReference type="NCBI Taxonomy" id="321146"/>
    <lineage>
        <taxon>Eukaryota</taxon>
        <taxon>Fungi</taxon>
        <taxon>Dikarya</taxon>
        <taxon>Ascomycota</taxon>
        <taxon>Pezizomycotina</taxon>
        <taxon>Dothideomycetes</taxon>
        <taxon>Dothideomycetidae</taxon>
        <taxon>Mycosphaerellales</taxon>
        <taxon>Mycosphaerellaceae</taxon>
        <taxon>Pseudocercospora</taxon>
    </lineage>
</organism>
<dbReference type="OrthoDB" id="10249433at2759"/>
<dbReference type="PANTHER" id="PTHR12277">
    <property type="entry name" value="ALPHA/BETA HYDROLASE DOMAIN-CONTAINING PROTEIN"/>
    <property type="match status" value="1"/>
</dbReference>
<evidence type="ECO:0008006" key="3">
    <source>
        <dbReference type="Google" id="ProtNLM"/>
    </source>
</evidence>
<keyword evidence="2" id="KW-1185">Reference proteome</keyword>
<dbReference type="GO" id="GO:0016020">
    <property type="term" value="C:membrane"/>
    <property type="evidence" value="ECO:0007669"/>
    <property type="project" value="TreeGrafter"/>
</dbReference>
<dbReference type="InterPro" id="IPR029058">
    <property type="entry name" value="AB_hydrolase_fold"/>
</dbReference>
<dbReference type="GO" id="GO:0008474">
    <property type="term" value="F:palmitoyl-(protein) hydrolase activity"/>
    <property type="evidence" value="ECO:0007669"/>
    <property type="project" value="TreeGrafter"/>
</dbReference>
<dbReference type="STRING" id="321146.A0A139HRY1"/>
<reference evidence="1 2" key="1">
    <citation type="submission" date="2015-07" db="EMBL/GenBank/DDBJ databases">
        <title>Comparative genomics of the Sigatoka disease complex on banana suggests a link between parallel evolutionary changes in Pseudocercospora fijiensis and Pseudocercospora eumusae and increased virulence on the banana host.</title>
        <authorList>
            <person name="Chang T.-C."/>
            <person name="Salvucci A."/>
            <person name="Crous P.W."/>
            <person name="Stergiopoulos I."/>
        </authorList>
    </citation>
    <scope>NUCLEOTIDE SEQUENCE [LARGE SCALE GENOMIC DNA]</scope>
    <source>
        <strain evidence="1 2">CBS 114824</strain>
    </source>
</reference>